<dbReference type="Ensembl" id="ENSMUST00000190813.3">
    <property type="protein sequence ID" value="ENSMUSP00000140714.2"/>
    <property type="gene ID" value="ENSMUSG00000051747.17"/>
</dbReference>
<feature type="region of interest" description="Disordered" evidence="1">
    <location>
        <begin position="73"/>
        <end position="100"/>
    </location>
</feature>
<dbReference type="ExpressionAtlas" id="A0A087WRP0">
    <property type="expression patterns" value="baseline and differential"/>
</dbReference>
<dbReference type="Antibodypedia" id="2056">
    <property type="antibodies" value="211 antibodies from 28 providers"/>
</dbReference>
<evidence type="ECO:0000313" key="2">
    <source>
        <dbReference type="Ensembl" id="ENSMUSP00000140714.2"/>
    </source>
</evidence>
<name>A0A087WRP0_MOUSE</name>
<dbReference type="GeneTree" id="ENSGT01150000286978"/>
<dbReference type="HOGENOM" id="CLU_2312528_0_0_1"/>
<dbReference type="VEuPathDB" id="HostDB:ENSMUSG00000051747"/>
<reference evidence="2" key="4">
    <citation type="submission" date="2025-09" db="UniProtKB">
        <authorList>
            <consortium name="Ensembl"/>
        </authorList>
    </citation>
    <scope>IDENTIFICATION</scope>
    <source>
        <strain evidence="2">C57BL/6J</strain>
    </source>
</reference>
<accession>A0A087WRP0</accession>
<gene>
    <name evidence="2 3" type="primary">Ttn</name>
</gene>
<evidence type="ECO:0000256" key="1">
    <source>
        <dbReference type="SAM" id="MobiDB-lite"/>
    </source>
</evidence>
<keyword evidence="5" id="KW-1267">Proteomics identification</keyword>
<dbReference type="Proteomes" id="UP000000589">
    <property type="component" value="Chromosome 2"/>
</dbReference>
<reference evidence="2 4" key="2">
    <citation type="journal article" date="2011" name="PLoS Biol.">
        <title>Modernizing reference genome assemblies.</title>
        <authorList>
            <person name="Church D.M."/>
            <person name="Schneider V.A."/>
            <person name="Graves T."/>
            <person name="Auger K."/>
            <person name="Cunningham F."/>
            <person name="Bouk N."/>
            <person name="Chen H.C."/>
            <person name="Agarwala R."/>
            <person name="McLaren W.M."/>
            <person name="Ritchie G.R."/>
            <person name="Albracht D."/>
            <person name="Kremitzki M."/>
            <person name="Rock S."/>
            <person name="Kotkiewicz H."/>
            <person name="Kremitzki C."/>
            <person name="Wollam A."/>
            <person name="Trani L."/>
            <person name="Fulton L."/>
            <person name="Fulton R."/>
            <person name="Matthews L."/>
            <person name="Whitehead S."/>
            <person name="Chow W."/>
            <person name="Torrance J."/>
            <person name="Dunn M."/>
            <person name="Harden G."/>
            <person name="Threadgold G."/>
            <person name="Wood J."/>
            <person name="Collins J."/>
            <person name="Heath P."/>
            <person name="Griffiths G."/>
            <person name="Pelan S."/>
            <person name="Grafham D."/>
            <person name="Eichler E.E."/>
            <person name="Weinstock G."/>
            <person name="Mardis E.R."/>
            <person name="Wilson R.K."/>
            <person name="Howe K."/>
            <person name="Flicek P."/>
            <person name="Hubbard T."/>
        </authorList>
    </citation>
    <scope>NUCLEOTIDE SEQUENCE [LARGE SCALE GENOMIC DNA]</scope>
    <source>
        <strain evidence="2 4">C57BL/6J</strain>
    </source>
</reference>
<keyword evidence="4" id="KW-1185">Reference proteome</keyword>
<dbReference type="MGI" id="MGI:98864">
    <property type="gene designation" value="Ttn"/>
</dbReference>
<protein>
    <submittedName>
        <fullName evidence="2">Titin</fullName>
    </submittedName>
</protein>
<sequence length="100" mass="11293">VYEASEETVIEEEHVTLPQKARLKVAKVPAPPQTVVTEEKTYVTIRKTRETLALKESETTREAFPELKSYKAVPEIPEPPSPEDLEIIEDVLPEKRPPAS</sequence>
<dbReference type="ProteomicsDB" id="353068"/>
<evidence type="ECO:0007829" key="5">
    <source>
        <dbReference type="ProteomicsDB" id="A0A087WRP0"/>
    </source>
</evidence>
<dbReference type="Bgee" id="ENSMUSG00000051747">
    <property type="expression patterns" value="Expressed in vastus lateralis and 168 other cell types or tissues"/>
</dbReference>
<dbReference type="AGR" id="MGI:98864"/>
<evidence type="ECO:0000313" key="4">
    <source>
        <dbReference type="Proteomes" id="UP000000589"/>
    </source>
</evidence>
<reference evidence="2 4" key="1">
    <citation type="journal article" date="2009" name="PLoS Biol.">
        <title>Lineage-specific biology revealed by a finished genome assembly of the mouse.</title>
        <authorList>
            <consortium name="Mouse Genome Sequencing Consortium"/>
            <person name="Church D.M."/>
            <person name="Goodstadt L."/>
            <person name="Hillier L.W."/>
            <person name="Zody M.C."/>
            <person name="Goldstein S."/>
            <person name="She X."/>
            <person name="Bult C.J."/>
            <person name="Agarwala R."/>
            <person name="Cherry J.L."/>
            <person name="DiCuccio M."/>
            <person name="Hlavina W."/>
            <person name="Kapustin Y."/>
            <person name="Meric P."/>
            <person name="Maglott D."/>
            <person name="Birtle Z."/>
            <person name="Marques A.C."/>
            <person name="Graves T."/>
            <person name="Zhou S."/>
            <person name="Teague B."/>
            <person name="Potamousis K."/>
            <person name="Churas C."/>
            <person name="Place M."/>
            <person name="Herschleb J."/>
            <person name="Runnheim R."/>
            <person name="Forrest D."/>
            <person name="Amos-Landgraf J."/>
            <person name="Schwartz D.C."/>
            <person name="Cheng Z."/>
            <person name="Lindblad-Toh K."/>
            <person name="Eichler E.E."/>
            <person name="Ponting C.P."/>
        </authorList>
    </citation>
    <scope>NUCLEOTIDE SEQUENCE [LARGE SCALE GENOMIC DNA]</scope>
    <source>
        <strain evidence="2 4">C57BL/6J</strain>
    </source>
</reference>
<proteinExistence type="evidence at protein level"/>
<evidence type="ECO:0000313" key="3">
    <source>
        <dbReference type="MGI" id="MGI:98864"/>
    </source>
</evidence>
<organism evidence="2 4">
    <name type="scientific">Mus musculus</name>
    <name type="common">Mouse</name>
    <dbReference type="NCBI Taxonomy" id="10090"/>
    <lineage>
        <taxon>Eukaryota</taxon>
        <taxon>Metazoa</taxon>
        <taxon>Chordata</taxon>
        <taxon>Craniata</taxon>
        <taxon>Vertebrata</taxon>
        <taxon>Euteleostomi</taxon>
        <taxon>Mammalia</taxon>
        <taxon>Eutheria</taxon>
        <taxon>Euarchontoglires</taxon>
        <taxon>Glires</taxon>
        <taxon>Rodentia</taxon>
        <taxon>Myomorpha</taxon>
        <taxon>Muroidea</taxon>
        <taxon>Muridae</taxon>
        <taxon>Murinae</taxon>
        <taxon>Mus</taxon>
        <taxon>Mus</taxon>
    </lineage>
</organism>
<feature type="compositionally biased region" description="Acidic residues" evidence="1">
    <location>
        <begin position="81"/>
        <end position="91"/>
    </location>
</feature>
<reference evidence="2" key="3">
    <citation type="submission" date="2025-08" db="UniProtKB">
        <authorList>
            <consortium name="Ensembl"/>
        </authorList>
    </citation>
    <scope>IDENTIFICATION</scope>
    <source>
        <strain evidence="2">C57BL/6J</strain>
    </source>
</reference>
<dbReference type="AlphaFoldDB" id="A0A087WRP0"/>